<feature type="compositionally biased region" description="Polar residues" evidence="1">
    <location>
        <begin position="31"/>
        <end position="48"/>
    </location>
</feature>
<keyword evidence="3" id="KW-1185">Reference proteome</keyword>
<organism evidence="2 3">
    <name type="scientific">Tetrapyrgos nigripes</name>
    <dbReference type="NCBI Taxonomy" id="182062"/>
    <lineage>
        <taxon>Eukaryota</taxon>
        <taxon>Fungi</taxon>
        <taxon>Dikarya</taxon>
        <taxon>Basidiomycota</taxon>
        <taxon>Agaricomycotina</taxon>
        <taxon>Agaricomycetes</taxon>
        <taxon>Agaricomycetidae</taxon>
        <taxon>Agaricales</taxon>
        <taxon>Marasmiineae</taxon>
        <taxon>Marasmiaceae</taxon>
        <taxon>Tetrapyrgos</taxon>
    </lineage>
</organism>
<feature type="region of interest" description="Disordered" evidence="1">
    <location>
        <begin position="1"/>
        <end position="59"/>
    </location>
</feature>
<accession>A0A8H5FQK7</accession>
<evidence type="ECO:0000256" key="1">
    <source>
        <dbReference type="SAM" id="MobiDB-lite"/>
    </source>
</evidence>
<evidence type="ECO:0000313" key="3">
    <source>
        <dbReference type="Proteomes" id="UP000559256"/>
    </source>
</evidence>
<feature type="compositionally biased region" description="Polar residues" evidence="1">
    <location>
        <begin position="1"/>
        <end position="24"/>
    </location>
</feature>
<name>A0A8H5FQK7_9AGAR</name>
<evidence type="ECO:0000313" key="2">
    <source>
        <dbReference type="EMBL" id="KAF5345147.1"/>
    </source>
</evidence>
<dbReference type="EMBL" id="JAACJM010000114">
    <property type="protein sequence ID" value="KAF5345147.1"/>
    <property type="molecule type" value="Genomic_DNA"/>
</dbReference>
<gene>
    <name evidence="2" type="ORF">D9758_009692</name>
</gene>
<dbReference type="AlphaFoldDB" id="A0A8H5FQK7"/>
<protein>
    <submittedName>
        <fullName evidence="2">Uncharacterized protein</fullName>
    </submittedName>
</protein>
<reference evidence="2 3" key="1">
    <citation type="journal article" date="2020" name="ISME J.">
        <title>Uncovering the hidden diversity of litter-decomposition mechanisms in mushroom-forming fungi.</title>
        <authorList>
            <person name="Floudas D."/>
            <person name="Bentzer J."/>
            <person name="Ahren D."/>
            <person name="Johansson T."/>
            <person name="Persson P."/>
            <person name="Tunlid A."/>
        </authorList>
    </citation>
    <scope>NUCLEOTIDE SEQUENCE [LARGE SCALE GENOMIC DNA]</scope>
    <source>
        <strain evidence="2 3">CBS 291.85</strain>
    </source>
</reference>
<sequence length="236" mass="25507">MSSTMSAATGTAHQNSPDRISVTEQRVDPPNVSSMSGPAPTASETSPDATDDLERTVSSVHTTSIHAVVTQTQTQSVSLQILNHSSNSHISHCVLSNVGGDATTTNNHYHFNISGPTTLQCHSDHIHPVVDVAADNVEQDPESAQCRLVKRAQPEGIPPELKHPQAQAPEGLLRRRSVVEAHGNAERIGEETPSVADWIDHLVHAQATNSRWPRRVAVNMRQVAVALISEVPEQYK</sequence>
<comment type="caution">
    <text evidence="2">The sequence shown here is derived from an EMBL/GenBank/DDBJ whole genome shotgun (WGS) entry which is preliminary data.</text>
</comment>
<dbReference type="Proteomes" id="UP000559256">
    <property type="component" value="Unassembled WGS sequence"/>
</dbReference>
<proteinExistence type="predicted"/>